<evidence type="ECO:0000313" key="2">
    <source>
        <dbReference type="EMBL" id="GAA3994886.1"/>
    </source>
</evidence>
<organism evidence="2 3">
    <name type="scientific">Allokutzneria multivorans</name>
    <dbReference type="NCBI Taxonomy" id="1142134"/>
    <lineage>
        <taxon>Bacteria</taxon>
        <taxon>Bacillati</taxon>
        <taxon>Actinomycetota</taxon>
        <taxon>Actinomycetes</taxon>
        <taxon>Pseudonocardiales</taxon>
        <taxon>Pseudonocardiaceae</taxon>
        <taxon>Allokutzneria</taxon>
    </lineage>
</organism>
<feature type="domain" description="Putative Flp pilus-assembly TadG-like N-terminal" evidence="1">
    <location>
        <begin position="1"/>
        <end position="45"/>
    </location>
</feature>
<dbReference type="Proteomes" id="UP001501747">
    <property type="component" value="Unassembled WGS sequence"/>
</dbReference>
<keyword evidence="3" id="KW-1185">Reference proteome</keyword>
<accession>A0ABP7RAL6</accession>
<evidence type="ECO:0000313" key="3">
    <source>
        <dbReference type="Proteomes" id="UP001501747"/>
    </source>
</evidence>
<dbReference type="InterPro" id="IPR021202">
    <property type="entry name" value="Rv3654c-like"/>
</dbReference>
<name>A0ABP7RAL6_9PSEU</name>
<sequence length="107" mass="10630">MTVLAAVGIAGLVSVLALLIGLGSAQVQRHRAEAAADLAALAAAGQALAGTVAPCRAAERVGARMAVVVTSCRLDGWDALVEVRAVPNGPLPFVVPVVARARAGPAE</sequence>
<dbReference type="Pfam" id="PF13400">
    <property type="entry name" value="Tad"/>
    <property type="match status" value="1"/>
</dbReference>
<gene>
    <name evidence="2" type="ORF">GCM10022247_13300</name>
</gene>
<dbReference type="NCBIfam" id="TIGR03816">
    <property type="entry name" value="tadE_like_DECH"/>
    <property type="match status" value="1"/>
</dbReference>
<dbReference type="InterPro" id="IPR028087">
    <property type="entry name" value="Tad_N"/>
</dbReference>
<dbReference type="EMBL" id="BAABAL010000005">
    <property type="protein sequence ID" value="GAA3994886.1"/>
    <property type="molecule type" value="Genomic_DNA"/>
</dbReference>
<protein>
    <recommendedName>
        <fullName evidence="1">Putative Flp pilus-assembly TadG-like N-terminal domain-containing protein</fullName>
    </recommendedName>
</protein>
<proteinExistence type="predicted"/>
<comment type="caution">
    <text evidence="2">The sequence shown here is derived from an EMBL/GenBank/DDBJ whole genome shotgun (WGS) entry which is preliminary data.</text>
</comment>
<reference evidence="3" key="1">
    <citation type="journal article" date="2019" name="Int. J. Syst. Evol. Microbiol.">
        <title>The Global Catalogue of Microorganisms (GCM) 10K type strain sequencing project: providing services to taxonomists for standard genome sequencing and annotation.</title>
        <authorList>
            <consortium name="The Broad Institute Genomics Platform"/>
            <consortium name="The Broad Institute Genome Sequencing Center for Infectious Disease"/>
            <person name="Wu L."/>
            <person name="Ma J."/>
        </authorList>
    </citation>
    <scope>NUCLEOTIDE SEQUENCE [LARGE SCALE GENOMIC DNA]</scope>
    <source>
        <strain evidence="3">JCM 17342</strain>
    </source>
</reference>
<evidence type="ECO:0000259" key="1">
    <source>
        <dbReference type="Pfam" id="PF13400"/>
    </source>
</evidence>